<keyword evidence="1" id="KW-0233">DNA recombination</keyword>
<dbReference type="Gene3D" id="1.10.443.10">
    <property type="entry name" value="Intergrase catalytic core"/>
    <property type="match status" value="1"/>
</dbReference>
<dbReference type="EMBL" id="FNDI01000040">
    <property type="protein sequence ID" value="SDJ27190.1"/>
    <property type="molecule type" value="Genomic_DNA"/>
</dbReference>
<evidence type="ECO:0000313" key="2">
    <source>
        <dbReference type="EMBL" id="SDJ27190.1"/>
    </source>
</evidence>
<gene>
    <name evidence="2" type="ORF">SAMN04487926_14044</name>
</gene>
<dbReference type="AlphaFoldDB" id="A0A7Z7BHR4"/>
<dbReference type="GO" id="GO:0015074">
    <property type="term" value="P:DNA integration"/>
    <property type="evidence" value="ECO:0007669"/>
    <property type="project" value="InterPro"/>
</dbReference>
<evidence type="ECO:0000256" key="1">
    <source>
        <dbReference type="ARBA" id="ARBA00023172"/>
    </source>
</evidence>
<dbReference type="Proteomes" id="UP000198900">
    <property type="component" value="Unassembled WGS sequence"/>
</dbReference>
<name>A0A7Z7BHR4_9BURK</name>
<protein>
    <submittedName>
        <fullName evidence="2">Uncharacterized protein</fullName>
    </submittedName>
</protein>
<evidence type="ECO:0000313" key="3">
    <source>
        <dbReference type="Proteomes" id="UP000198900"/>
    </source>
</evidence>
<reference evidence="2" key="1">
    <citation type="submission" date="2016-10" db="EMBL/GenBank/DDBJ databases">
        <authorList>
            <person name="Varghese N."/>
            <person name="Submissions S."/>
        </authorList>
    </citation>
    <scope>NUCLEOTIDE SEQUENCE [LARGE SCALE GENOMIC DNA]</scope>
    <source>
        <strain evidence="2">YR281</strain>
    </source>
</reference>
<organism evidence="2 3">
    <name type="scientific">Paraburkholderia steynii</name>
    <dbReference type="NCBI Taxonomy" id="1245441"/>
    <lineage>
        <taxon>Bacteria</taxon>
        <taxon>Pseudomonadati</taxon>
        <taxon>Pseudomonadota</taxon>
        <taxon>Betaproteobacteria</taxon>
        <taxon>Burkholderiales</taxon>
        <taxon>Burkholderiaceae</taxon>
        <taxon>Paraburkholderia</taxon>
    </lineage>
</organism>
<proteinExistence type="predicted"/>
<dbReference type="InterPro" id="IPR011010">
    <property type="entry name" value="DNA_brk_join_enz"/>
</dbReference>
<dbReference type="SUPFAM" id="SSF56349">
    <property type="entry name" value="DNA breaking-rejoining enzymes"/>
    <property type="match status" value="1"/>
</dbReference>
<accession>A0A7Z7BHR4</accession>
<dbReference type="GO" id="GO:0003677">
    <property type="term" value="F:DNA binding"/>
    <property type="evidence" value="ECO:0007669"/>
    <property type="project" value="InterPro"/>
</dbReference>
<comment type="caution">
    <text evidence="2">The sequence shown here is derived from an EMBL/GenBank/DDBJ whole genome shotgun (WGS) entry which is preliminary data.</text>
</comment>
<keyword evidence="3" id="KW-1185">Reference proteome</keyword>
<dbReference type="InterPro" id="IPR013762">
    <property type="entry name" value="Integrase-like_cat_sf"/>
</dbReference>
<dbReference type="GO" id="GO:0006310">
    <property type="term" value="P:DNA recombination"/>
    <property type="evidence" value="ECO:0007669"/>
    <property type="project" value="UniProtKB-KW"/>
</dbReference>
<sequence length="96" mass="10551">MGQSAVLRLWAVLRRLFLQAADFVADEPPSLALKLRSASTHWIRHTHTTFEFSEGAELAAVRDNLRPAFISMTSIYLHSDEVQPAKQMAGASGAGK</sequence>